<evidence type="ECO:0000259" key="25">
    <source>
        <dbReference type="Pfam" id="PF21222"/>
    </source>
</evidence>
<feature type="domain" description="Lysosome-associated membrane glycoprotein 2-like transmembrane" evidence="25">
    <location>
        <begin position="303"/>
        <end position="333"/>
    </location>
</feature>
<dbReference type="FunCoup" id="A0A6P8HIS8">
    <property type="interactions" value="1451"/>
</dbReference>
<keyword evidence="14" id="KW-0968">Cytoplasmic vesicle</keyword>
<dbReference type="InParanoid" id="A0A6P8HIS8"/>
<keyword evidence="6 20" id="KW-0812">Transmembrane</keyword>
<sequence>MYQVLIFVACLAVGFGANNTNMSITINKPSPSPTATVSMMGQSSMTVAINTTLSTVFSMTSALSMSSSITSLAPYSTTAPRPSVTPTSKPPVPKPTPKPTYGDYSVKKNDKYCLLAKLAVSFNVTYYRNETEKEGNKTIQKNVKDFAIVGMPFKDVLTNESKCGDDDSTLVVSWTFYVFTMSFRKIKDENKASPGWEVTEVSLDISTQNNSHFPNAKDKLLTFKANGDNKTRVHQLSGNLNGSYLCDIEKDYPFNENGTMIVKHAQLQPFDVQNDKKREEMFGEANKCEAKDSKSSNGPSNIVPIAVGCALAGLVLIVLIAYIIGRRKSQRGYEKV</sequence>
<evidence type="ECO:0000313" key="27">
    <source>
        <dbReference type="RefSeq" id="XP_031554778.1"/>
    </source>
</evidence>
<evidence type="ECO:0000256" key="16">
    <source>
        <dbReference type="ARBA" id="ARBA00053950"/>
    </source>
</evidence>
<gene>
    <name evidence="27" type="primary">LOC116291707</name>
</gene>
<evidence type="ECO:0000256" key="3">
    <source>
        <dbReference type="ARBA" id="ARBA00004172"/>
    </source>
</evidence>
<evidence type="ECO:0000256" key="14">
    <source>
        <dbReference type="ARBA" id="ARBA00023329"/>
    </source>
</evidence>
<dbReference type="PANTHER" id="PTHR11506:SF35">
    <property type="entry name" value="LYSOSOME-ASSOCIATED MEMBRANE GLYCOPROTEIN 5"/>
    <property type="match status" value="1"/>
</dbReference>
<evidence type="ECO:0000256" key="8">
    <source>
        <dbReference type="ARBA" id="ARBA00022753"/>
    </source>
</evidence>
<evidence type="ECO:0000256" key="23">
    <source>
        <dbReference type="SAM" id="SignalP"/>
    </source>
</evidence>
<evidence type="ECO:0000256" key="11">
    <source>
        <dbReference type="ARBA" id="ARBA00023136"/>
    </source>
</evidence>
<evidence type="ECO:0000256" key="18">
    <source>
        <dbReference type="ARBA" id="ARBA00074379"/>
    </source>
</evidence>
<dbReference type="Pfam" id="PF21222">
    <property type="entry name" value="Lamp2_2nd"/>
    <property type="match status" value="1"/>
</dbReference>
<evidence type="ECO:0000256" key="7">
    <source>
        <dbReference type="ARBA" id="ARBA00022729"/>
    </source>
</evidence>
<dbReference type="GO" id="GO:0005765">
    <property type="term" value="C:lysosomal membrane"/>
    <property type="evidence" value="ECO:0007669"/>
    <property type="project" value="TreeGrafter"/>
</dbReference>
<keyword evidence="13" id="KW-0966">Cell projection</keyword>
<evidence type="ECO:0000313" key="26">
    <source>
        <dbReference type="Proteomes" id="UP000515163"/>
    </source>
</evidence>
<dbReference type="KEGG" id="aten:116291707"/>
<dbReference type="InterPro" id="IPR048528">
    <property type="entry name" value="Lamp2-like_luminal"/>
</dbReference>
<dbReference type="PROSITE" id="PS51407">
    <property type="entry name" value="LAMP_3"/>
    <property type="match status" value="1"/>
</dbReference>
<comment type="caution">
    <text evidence="20">Lacks conserved residue(s) required for the propagation of feature annotation.</text>
</comment>
<dbReference type="Gene3D" id="2.40.160.110">
    <property type="match status" value="1"/>
</dbReference>
<keyword evidence="7 23" id="KW-0732">Signal</keyword>
<dbReference type="Pfam" id="PF01299">
    <property type="entry name" value="Lamp2-like_luminal"/>
    <property type="match status" value="1"/>
</dbReference>
<keyword evidence="8" id="KW-0967">Endosome</keyword>
<keyword evidence="10" id="KW-0770">Synapse</keyword>
<evidence type="ECO:0000256" key="13">
    <source>
        <dbReference type="ARBA" id="ARBA00023273"/>
    </source>
</evidence>
<evidence type="ECO:0000256" key="2">
    <source>
        <dbReference type="ARBA" id="ARBA00004158"/>
    </source>
</evidence>
<dbReference type="RefSeq" id="XP_031554778.1">
    <property type="nucleotide sequence ID" value="XM_031698918.1"/>
</dbReference>
<comment type="subcellular location">
    <subcellularLocation>
        <location evidence="4">Cell projection</location>
        <location evidence="4">Dendrite</location>
    </subcellularLocation>
    <subcellularLocation>
        <location evidence="17">Cell projection</location>
        <location evidence="17">Growth cone membrane</location>
        <topology evidence="17">Single-pass type I membrane protein</topology>
    </subcellularLocation>
    <subcellularLocation>
        <location evidence="15">Cytoplasmic vesicle</location>
        <location evidence="15">Secretory vesicle</location>
        <location evidence="15">Synaptic vesicle membrane</location>
        <topology evidence="15">Single-pass type I membrane protein</topology>
    </subcellularLocation>
    <subcellularLocation>
        <location evidence="2">Early endosome membrane</location>
        <topology evidence="2">Single-pass type I membrane protein</topology>
    </subcellularLocation>
    <subcellularLocation>
        <location evidence="1">Endoplasmic reticulum-Golgi intermediate compartment membrane</location>
        <topology evidence="1">Single-pass type I membrane protein</topology>
    </subcellularLocation>
    <subcellularLocation>
        <location evidence="20">Membrane</location>
        <topology evidence="20">Single-pass type I membrane protein</topology>
    </subcellularLocation>
    <subcellularLocation>
        <location evidence="3">Recycling endosome</location>
    </subcellularLocation>
</comment>
<feature type="region of interest" description="Disordered" evidence="21">
    <location>
        <begin position="75"/>
        <end position="101"/>
    </location>
</feature>
<accession>A0A6P8HIS8</accession>
<protein>
    <recommendedName>
        <fullName evidence="18">Lysosome-associated membrane glycoprotein 5</fullName>
    </recommendedName>
    <alternativeName>
        <fullName evidence="19">Lysosome-associated membrane protein 5</fullName>
    </alternativeName>
</protein>
<dbReference type="AlphaFoldDB" id="A0A6P8HIS8"/>
<dbReference type="PANTHER" id="PTHR11506">
    <property type="entry name" value="LYSOSOME-ASSOCIATED MEMBRANE GLYCOPROTEIN"/>
    <property type="match status" value="1"/>
</dbReference>
<keyword evidence="11 20" id="KW-0472">Membrane</keyword>
<evidence type="ECO:0000256" key="10">
    <source>
        <dbReference type="ARBA" id="ARBA00023018"/>
    </source>
</evidence>
<evidence type="ECO:0000256" key="12">
    <source>
        <dbReference type="ARBA" id="ARBA00023180"/>
    </source>
</evidence>
<evidence type="ECO:0000256" key="19">
    <source>
        <dbReference type="ARBA" id="ARBA00076257"/>
    </source>
</evidence>
<evidence type="ECO:0000256" key="6">
    <source>
        <dbReference type="ARBA" id="ARBA00022692"/>
    </source>
</evidence>
<keyword evidence="26" id="KW-1185">Reference proteome</keyword>
<evidence type="ECO:0000256" key="9">
    <source>
        <dbReference type="ARBA" id="ARBA00022989"/>
    </source>
</evidence>
<evidence type="ECO:0000256" key="4">
    <source>
        <dbReference type="ARBA" id="ARBA00004279"/>
    </source>
</evidence>
<evidence type="ECO:0000256" key="22">
    <source>
        <dbReference type="SAM" id="Phobius"/>
    </source>
</evidence>
<dbReference type="InterPro" id="IPR048524">
    <property type="entry name" value="Lamp2-like_TM"/>
</dbReference>
<evidence type="ECO:0000256" key="15">
    <source>
        <dbReference type="ARBA" id="ARBA00029428"/>
    </source>
</evidence>
<organism evidence="26 27">
    <name type="scientific">Actinia tenebrosa</name>
    <name type="common">Australian red waratah sea anemone</name>
    <dbReference type="NCBI Taxonomy" id="6105"/>
    <lineage>
        <taxon>Eukaryota</taxon>
        <taxon>Metazoa</taxon>
        <taxon>Cnidaria</taxon>
        <taxon>Anthozoa</taxon>
        <taxon>Hexacorallia</taxon>
        <taxon>Actiniaria</taxon>
        <taxon>Actiniidae</taxon>
        <taxon>Actinia</taxon>
    </lineage>
</organism>
<keyword evidence="12" id="KW-0325">Glycoprotein</keyword>
<proteinExistence type="inferred from homology"/>
<dbReference type="GO" id="GO:0005886">
    <property type="term" value="C:plasma membrane"/>
    <property type="evidence" value="ECO:0007669"/>
    <property type="project" value="UniProtKB-SubCell"/>
</dbReference>
<evidence type="ECO:0000256" key="20">
    <source>
        <dbReference type="PROSITE-ProRule" id="PRU00740"/>
    </source>
</evidence>
<evidence type="ECO:0000256" key="21">
    <source>
        <dbReference type="SAM" id="MobiDB-lite"/>
    </source>
</evidence>
<dbReference type="OrthoDB" id="10037042at2759"/>
<evidence type="ECO:0000256" key="17">
    <source>
        <dbReference type="ARBA" id="ARBA00060492"/>
    </source>
</evidence>
<dbReference type="Proteomes" id="UP000515163">
    <property type="component" value="Unplaced"/>
</dbReference>
<feature type="compositionally biased region" description="Pro residues" evidence="21">
    <location>
        <begin position="88"/>
        <end position="98"/>
    </location>
</feature>
<keyword evidence="9 22" id="KW-1133">Transmembrane helix</keyword>
<dbReference type="InterPro" id="IPR002000">
    <property type="entry name" value="Lysosome-assoc_membr_glycop"/>
</dbReference>
<evidence type="ECO:0000256" key="1">
    <source>
        <dbReference type="ARBA" id="ARBA00004151"/>
    </source>
</evidence>
<dbReference type="GO" id="GO:0031902">
    <property type="term" value="C:late endosome membrane"/>
    <property type="evidence" value="ECO:0007669"/>
    <property type="project" value="TreeGrafter"/>
</dbReference>
<dbReference type="CDD" id="cd12087">
    <property type="entry name" value="TM_EGFR-like"/>
    <property type="match status" value="1"/>
</dbReference>
<feature type="chain" id="PRO_5028386446" description="Lysosome-associated membrane glycoprotein 5" evidence="23">
    <location>
        <begin position="17"/>
        <end position="336"/>
    </location>
</feature>
<evidence type="ECO:0000259" key="24">
    <source>
        <dbReference type="Pfam" id="PF01299"/>
    </source>
</evidence>
<evidence type="ECO:0000256" key="5">
    <source>
        <dbReference type="ARBA" id="ARBA00009644"/>
    </source>
</evidence>
<name>A0A6P8HIS8_ACTTE</name>
<feature type="transmembrane region" description="Helical" evidence="22">
    <location>
        <begin position="302"/>
        <end position="325"/>
    </location>
</feature>
<comment type="similarity">
    <text evidence="5 20">Belongs to the LAMP family.</text>
</comment>
<dbReference type="GO" id="GO:0072594">
    <property type="term" value="P:establishment of protein localization to organelle"/>
    <property type="evidence" value="ECO:0007669"/>
    <property type="project" value="TreeGrafter"/>
</dbReference>
<reference evidence="27" key="1">
    <citation type="submission" date="2025-08" db="UniProtKB">
        <authorList>
            <consortium name="RefSeq"/>
        </authorList>
    </citation>
    <scope>IDENTIFICATION</scope>
    <source>
        <tissue evidence="27">Tentacle</tissue>
    </source>
</reference>
<dbReference type="GeneID" id="116291707"/>
<comment type="function">
    <text evidence="16">Plays a role in short-term synaptic plasticity in a subset of GABAergic neurons in the brain.</text>
</comment>
<feature type="signal peptide" evidence="23">
    <location>
        <begin position="1"/>
        <end position="16"/>
    </location>
</feature>
<feature type="domain" description="Lysosome-associated membrane glycoprotein 2-like luminal" evidence="24">
    <location>
        <begin position="99"/>
        <end position="273"/>
    </location>
</feature>